<comment type="subcellular location">
    <subcellularLocation>
        <location evidence="1">Golgi apparatus membrane</location>
        <topology evidence="1">Single-pass type IV membrane protein</topology>
    </subcellularLocation>
</comment>
<dbReference type="PANTHER" id="PTHR19957:SF83">
    <property type="entry name" value="SYNTAXIN-16"/>
    <property type="match status" value="1"/>
</dbReference>
<dbReference type="Gene3D" id="1.20.58.70">
    <property type="match status" value="1"/>
</dbReference>
<evidence type="ECO:0000256" key="8">
    <source>
        <dbReference type="ARBA" id="ARBA00023054"/>
    </source>
</evidence>
<feature type="transmembrane region" description="Helical" evidence="10">
    <location>
        <begin position="280"/>
        <end position="296"/>
    </location>
</feature>
<dbReference type="GO" id="GO:0031201">
    <property type="term" value="C:SNARE complex"/>
    <property type="evidence" value="ECO:0007669"/>
    <property type="project" value="TreeGrafter"/>
</dbReference>
<dbReference type="GO" id="GO:0048278">
    <property type="term" value="P:vesicle docking"/>
    <property type="evidence" value="ECO:0007669"/>
    <property type="project" value="TreeGrafter"/>
</dbReference>
<dbReference type="InterPro" id="IPR006012">
    <property type="entry name" value="Syntaxin/epimorphin_CS"/>
</dbReference>
<evidence type="ECO:0000256" key="2">
    <source>
        <dbReference type="ARBA" id="ARBA00009063"/>
    </source>
</evidence>
<evidence type="ECO:0000313" key="12">
    <source>
        <dbReference type="EMBL" id="CAD8363360.1"/>
    </source>
</evidence>
<evidence type="ECO:0000256" key="10">
    <source>
        <dbReference type="SAM" id="Phobius"/>
    </source>
</evidence>
<comment type="similarity">
    <text evidence="2">Belongs to the syntaxin family.</text>
</comment>
<dbReference type="GO" id="GO:0000149">
    <property type="term" value="F:SNARE binding"/>
    <property type="evidence" value="ECO:0007669"/>
    <property type="project" value="TreeGrafter"/>
</dbReference>
<dbReference type="CDD" id="cd15845">
    <property type="entry name" value="SNARE_syntaxin16"/>
    <property type="match status" value="1"/>
</dbReference>
<dbReference type="PROSITE" id="PS50192">
    <property type="entry name" value="T_SNARE"/>
    <property type="match status" value="1"/>
</dbReference>
<dbReference type="SMART" id="SM00397">
    <property type="entry name" value="t_SNARE"/>
    <property type="match status" value="1"/>
</dbReference>
<dbReference type="PANTHER" id="PTHR19957">
    <property type="entry name" value="SYNTAXIN"/>
    <property type="match status" value="1"/>
</dbReference>
<dbReference type="GO" id="GO:0005484">
    <property type="term" value="F:SNAP receptor activity"/>
    <property type="evidence" value="ECO:0007669"/>
    <property type="project" value="InterPro"/>
</dbReference>
<dbReference type="Pfam" id="PF05739">
    <property type="entry name" value="SNARE"/>
    <property type="match status" value="1"/>
</dbReference>
<keyword evidence="7" id="KW-0333">Golgi apparatus</keyword>
<keyword evidence="6 10" id="KW-1133">Transmembrane helix</keyword>
<evidence type="ECO:0000256" key="7">
    <source>
        <dbReference type="ARBA" id="ARBA00023034"/>
    </source>
</evidence>
<feature type="domain" description="T-SNARE coiled-coil homology" evidence="11">
    <location>
        <begin position="205"/>
        <end position="267"/>
    </location>
</feature>
<reference evidence="12" key="1">
    <citation type="submission" date="2021-01" db="EMBL/GenBank/DDBJ databases">
        <authorList>
            <person name="Corre E."/>
            <person name="Pelletier E."/>
            <person name="Niang G."/>
            <person name="Scheremetjew M."/>
            <person name="Finn R."/>
            <person name="Kale V."/>
            <person name="Holt S."/>
            <person name="Cochrane G."/>
            <person name="Meng A."/>
            <person name="Brown T."/>
            <person name="Cohen L."/>
        </authorList>
    </citation>
    <scope>NUCLEOTIDE SEQUENCE</scope>
    <source>
        <strain evidence="12">Pbaha01</strain>
    </source>
</reference>
<dbReference type="Gene3D" id="1.20.5.110">
    <property type="match status" value="1"/>
</dbReference>
<evidence type="ECO:0000256" key="3">
    <source>
        <dbReference type="ARBA" id="ARBA00022448"/>
    </source>
</evidence>
<gene>
    <name evidence="12" type="ORF">PBAH0796_LOCUS16329</name>
</gene>
<name>A0A7S0AHN8_9DINO</name>
<accession>A0A7S0AHN8</accession>
<dbReference type="InterPro" id="IPR045242">
    <property type="entry name" value="Syntaxin"/>
</dbReference>
<dbReference type="GO" id="GO:0006906">
    <property type="term" value="P:vesicle fusion"/>
    <property type="evidence" value="ECO:0007669"/>
    <property type="project" value="TreeGrafter"/>
</dbReference>
<sequence length="301" mass="33764">MSGPPPVVRNLTLIYTRAREKSRGGSRGRQGFGDGLQGQRLLACDVDTRASGGEVAVEMAPLPPQWLECAKEAQKEIDAIRAETKLLTKAQERRKLNVFGDDTEVEAVSGRIPALIRRCEQQIHQVKTRGAGCSHESERDRELRKNMQRKLATQLQQLSQSFRQSQKDYLSELKKQQCSDVHPSSVEAGEVGFSDTQMQEVESMELNATQRSEEICRISSSINELHTVFKELAVLVIEQGSILDRIDYNIDQVVVQSKEANVQLQKAESNSKSNRAMKCIFLLVTLNLVMIIILIVKSRNS</sequence>
<dbReference type="GO" id="GO:0000139">
    <property type="term" value="C:Golgi membrane"/>
    <property type="evidence" value="ECO:0007669"/>
    <property type="project" value="UniProtKB-SubCell"/>
</dbReference>
<keyword evidence="8" id="KW-0175">Coiled coil</keyword>
<dbReference type="InterPro" id="IPR000727">
    <property type="entry name" value="T_SNARE_dom"/>
</dbReference>
<evidence type="ECO:0000256" key="1">
    <source>
        <dbReference type="ARBA" id="ARBA00004409"/>
    </source>
</evidence>
<dbReference type="InterPro" id="IPR010989">
    <property type="entry name" value="SNARE"/>
</dbReference>
<protein>
    <recommendedName>
        <fullName evidence="11">t-SNARE coiled-coil homology domain-containing protein</fullName>
    </recommendedName>
</protein>
<evidence type="ECO:0000256" key="5">
    <source>
        <dbReference type="ARBA" id="ARBA00022927"/>
    </source>
</evidence>
<proteinExistence type="inferred from homology"/>
<dbReference type="GO" id="GO:0006886">
    <property type="term" value="P:intracellular protein transport"/>
    <property type="evidence" value="ECO:0007669"/>
    <property type="project" value="InterPro"/>
</dbReference>
<keyword evidence="3" id="KW-0813">Transport</keyword>
<evidence type="ECO:0000259" key="11">
    <source>
        <dbReference type="PROSITE" id="PS50192"/>
    </source>
</evidence>
<dbReference type="EMBL" id="HBEG01026969">
    <property type="protein sequence ID" value="CAD8363360.1"/>
    <property type="molecule type" value="Transcribed_RNA"/>
</dbReference>
<evidence type="ECO:0000256" key="4">
    <source>
        <dbReference type="ARBA" id="ARBA00022692"/>
    </source>
</evidence>
<evidence type="ECO:0000256" key="9">
    <source>
        <dbReference type="ARBA" id="ARBA00023136"/>
    </source>
</evidence>
<evidence type="ECO:0000256" key="6">
    <source>
        <dbReference type="ARBA" id="ARBA00022989"/>
    </source>
</evidence>
<keyword evidence="9 10" id="KW-0472">Membrane</keyword>
<dbReference type="PROSITE" id="PS00914">
    <property type="entry name" value="SYNTAXIN"/>
    <property type="match status" value="1"/>
</dbReference>
<dbReference type="AlphaFoldDB" id="A0A7S0AHN8"/>
<keyword evidence="4 10" id="KW-0812">Transmembrane</keyword>
<keyword evidence="5" id="KW-0653">Protein transport</keyword>
<organism evidence="12">
    <name type="scientific">Pyrodinium bahamense</name>
    <dbReference type="NCBI Taxonomy" id="73915"/>
    <lineage>
        <taxon>Eukaryota</taxon>
        <taxon>Sar</taxon>
        <taxon>Alveolata</taxon>
        <taxon>Dinophyceae</taxon>
        <taxon>Gonyaulacales</taxon>
        <taxon>Pyrocystaceae</taxon>
        <taxon>Pyrodinium</taxon>
    </lineage>
</organism>
<dbReference type="SUPFAM" id="SSF47661">
    <property type="entry name" value="t-snare proteins"/>
    <property type="match status" value="1"/>
</dbReference>